<proteinExistence type="predicted"/>
<reference evidence="1" key="2">
    <citation type="submission" date="2020-11" db="EMBL/GenBank/DDBJ databases">
        <authorList>
            <person name="McCartney M.A."/>
            <person name="Auch B."/>
            <person name="Kono T."/>
            <person name="Mallez S."/>
            <person name="Becker A."/>
            <person name="Gohl D.M."/>
            <person name="Silverstein K.A.T."/>
            <person name="Koren S."/>
            <person name="Bechman K.B."/>
            <person name="Herman A."/>
            <person name="Abrahante J.E."/>
            <person name="Garbe J."/>
        </authorList>
    </citation>
    <scope>NUCLEOTIDE SEQUENCE</scope>
    <source>
        <strain evidence="1">Duluth1</strain>
        <tissue evidence="1">Whole animal</tissue>
    </source>
</reference>
<sequence>MSVLEGSYWSKPLCKIRLQSCSSNLAPDVRDTNSSLSSVFLLTGTCMAGPSTTGGVTASVSSYYFSRSTETFCSAFDRLKEGRLSFTV</sequence>
<keyword evidence="2" id="KW-1185">Reference proteome</keyword>
<dbReference type="AlphaFoldDB" id="A0A9D4NCN3"/>
<protein>
    <submittedName>
        <fullName evidence="1">Uncharacterized protein</fullName>
    </submittedName>
</protein>
<name>A0A9D4NCN3_DREPO</name>
<comment type="caution">
    <text evidence="1">The sequence shown here is derived from an EMBL/GenBank/DDBJ whole genome shotgun (WGS) entry which is preliminary data.</text>
</comment>
<organism evidence="1 2">
    <name type="scientific">Dreissena polymorpha</name>
    <name type="common">Zebra mussel</name>
    <name type="synonym">Mytilus polymorpha</name>
    <dbReference type="NCBI Taxonomy" id="45954"/>
    <lineage>
        <taxon>Eukaryota</taxon>
        <taxon>Metazoa</taxon>
        <taxon>Spiralia</taxon>
        <taxon>Lophotrochozoa</taxon>
        <taxon>Mollusca</taxon>
        <taxon>Bivalvia</taxon>
        <taxon>Autobranchia</taxon>
        <taxon>Heteroconchia</taxon>
        <taxon>Euheterodonta</taxon>
        <taxon>Imparidentia</taxon>
        <taxon>Neoheterodontei</taxon>
        <taxon>Myida</taxon>
        <taxon>Dreissenoidea</taxon>
        <taxon>Dreissenidae</taxon>
        <taxon>Dreissena</taxon>
    </lineage>
</organism>
<gene>
    <name evidence="1" type="ORF">DPMN_014921</name>
</gene>
<evidence type="ECO:0000313" key="1">
    <source>
        <dbReference type="EMBL" id="KAH3890832.1"/>
    </source>
</evidence>
<evidence type="ECO:0000313" key="2">
    <source>
        <dbReference type="Proteomes" id="UP000828390"/>
    </source>
</evidence>
<accession>A0A9D4NCN3</accession>
<dbReference type="Proteomes" id="UP000828390">
    <property type="component" value="Unassembled WGS sequence"/>
</dbReference>
<dbReference type="EMBL" id="JAIWYP010000001">
    <property type="protein sequence ID" value="KAH3890832.1"/>
    <property type="molecule type" value="Genomic_DNA"/>
</dbReference>
<reference evidence="1" key="1">
    <citation type="journal article" date="2019" name="bioRxiv">
        <title>The Genome of the Zebra Mussel, Dreissena polymorpha: A Resource for Invasive Species Research.</title>
        <authorList>
            <person name="McCartney M.A."/>
            <person name="Auch B."/>
            <person name="Kono T."/>
            <person name="Mallez S."/>
            <person name="Zhang Y."/>
            <person name="Obille A."/>
            <person name="Becker A."/>
            <person name="Abrahante J.E."/>
            <person name="Garbe J."/>
            <person name="Badalamenti J.P."/>
            <person name="Herman A."/>
            <person name="Mangelson H."/>
            <person name="Liachko I."/>
            <person name="Sullivan S."/>
            <person name="Sone E.D."/>
            <person name="Koren S."/>
            <person name="Silverstein K.A.T."/>
            <person name="Beckman K.B."/>
            <person name="Gohl D.M."/>
        </authorList>
    </citation>
    <scope>NUCLEOTIDE SEQUENCE</scope>
    <source>
        <strain evidence="1">Duluth1</strain>
        <tissue evidence="1">Whole animal</tissue>
    </source>
</reference>